<dbReference type="Proteomes" id="UP001162131">
    <property type="component" value="Unassembled WGS sequence"/>
</dbReference>
<organism evidence="1 2">
    <name type="scientific">Blepharisma stoltei</name>
    <dbReference type="NCBI Taxonomy" id="1481888"/>
    <lineage>
        <taxon>Eukaryota</taxon>
        <taxon>Sar</taxon>
        <taxon>Alveolata</taxon>
        <taxon>Ciliophora</taxon>
        <taxon>Postciliodesmatophora</taxon>
        <taxon>Heterotrichea</taxon>
        <taxon>Heterotrichida</taxon>
        <taxon>Blepharismidae</taxon>
        <taxon>Blepharisma</taxon>
    </lineage>
</organism>
<comment type="caution">
    <text evidence="1">The sequence shown here is derived from an EMBL/GenBank/DDBJ whole genome shotgun (WGS) entry which is preliminary data.</text>
</comment>
<accession>A0AAU9JNP0</accession>
<reference evidence="1" key="1">
    <citation type="submission" date="2021-09" db="EMBL/GenBank/DDBJ databases">
        <authorList>
            <consortium name="AG Swart"/>
            <person name="Singh M."/>
            <person name="Singh A."/>
            <person name="Seah K."/>
            <person name="Emmerich C."/>
        </authorList>
    </citation>
    <scope>NUCLEOTIDE SEQUENCE</scope>
    <source>
        <strain evidence="1">ATCC30299</strain>
    </source>
</reference>
<gene>
    <name evidence="1" type="ORF">BSTOLATCC_MIC39660</name>
</gene>
<dbReference type="AlphaFoldDB" id="A0AAU9JNP0"/>
<evidence type="ECO:0008006" key="3">
    <source>
        <dbReference type="Google" id="ProtNLM"/>
    </source>
</evidence>
<evidence type="ECO:0000313" key="1">
    <source>
        <dbReference type="EMBL" id="CAG9325877.1"/>
    </source>
</evidence>
<protein>
    <recommendedName>
        <fullName evidence="3">Secreted protein</fullName>
    </recommendedName>
</protein>
<dbReference type="EMBL" id="CAJZBQ010000039">
    <property type="protein sequence ID" value="CAG9325877.1"/>
    <property type="molecule type" value="Genomic_DNA"/>
</dbReference>
<name>A0AAU9JNP0_9CILI</name>
<sequence length="96" mass="10816">MHKIILTPKLCSFLITASEASSFTNIATPAQSWAKETVSSLSVVLKNFGLMYASICFSWIADWIPSMTYCLPPYTPSLAIEFFIRIEEKCRALFIL</sequence>
<evidence type="ECO:0000313" key="2">
    <source>
        <dbReference type="Proteomes" id="UP001162131"/>
    </source>
</evidence>
<proteinExistence type="predicted"/>
<keyword evidence="2" id="KW-1185">Reference proteome</keyword>